<proteinExistence type="predicted"/>
<dbReference type="Proteomes" id="UP000316921">
    <property type="component" value="Chromosome"/>
</dbReference>
<organism evidence="2 3">
    <name type="scientific">Engelhardtia mirabilis</name>
    <dbReference type="NCBI Taxonomy" id="2528011"/>
    <lineage>
        <taxon>Bacteria</taxon>
        <taxon>Pseudomonadati</taxon>
        <taxon>Planctomycetota</taxon>
        <taxon>Planctomycetia</taxon>
        <taxon>Planctomycetia incertae sedis</taxon>
        <taxon>Engelhardtia</taxon>
    </lineage>
</organism>
<name>A0A518BHE0_9BACT</name>
<evidence type="ECO:0000313" key="3">
    <source>
        <dbReference type="Proteomes" id="UP000316921"/>
    </source>
</evidence>
<protein>
    <recommendedName>
        <fullName evidence="4">Alginate export domain-containing protein</fullName>
    </recommendedName>
</protein>
<sequence length="330" mass="35406" precursor="true">MRSIKLLPLAALPLLGCAAPAQLNASAPAGVALPDPVAEPQPFTSSAPFAAAPLAATDDGLFSARWADNPWNGRLTDPVTQPYWFESPLHHTSVRPVIIRHWFPSDSVFKGGTLDVLALQARLAITQRFSVIATKDGYFNLEPDEPALEGDGYADIAGGAKYAFIDDPSAGYLLTGGLVFELSQGTREVFQGNGDGVLRPFVSGAWDREELDLLYTLGLNYPLDDDAESTSFDFHLNATYAATENLRPMIEFNGIHYISDGSAAPFDFEGVDVVNLGSNDVAGNTIVTGAIGGRWLIGDNASIGLAYELALSGRQDIFDDRVMLDLILKL</sequence>
<keyword evidence="3" id="KW-1185">Reference proteome</keyword>
<gene>
    <name evidence="2" type="ORF">Pla133_14710</name>
</gene>
<reference evidence="2 3" key="1">
    <citation type="submission" date="2019-02" db="EMBL/GenBank/DDBJ databases">
        <title>Deep-cultivation of Planctomycetes and their phenomic and genomic characterization uncovers novel biology.</title>
        <authorList>
            <person name="Wiegand S."/>
            <person name="Jogler M."/>
            <person name="Boedeker C."/>
            <person name="Pinto D."/>
            <person name="Vollmers J."/>
            <person name="Rivas-Marin E."/>
            <person name="Kohn T."/>
            <person name="Peeters S.H."/>
            <person name="Heuer A."/>
            <person name="Rast P."/>
            <person name="Oberbeckmann S."/>
            <person name="Bunk B."/>
            <person name="Jeske O."/>
            <person name="Meyerdierks A."/>
            <person name="Storesund J.E."/>
            <person name="Kallscheuer N."/>
            <person name="Luecker S."/>
            <person name="Lage O.M."/>
            <person name="Pohl T."/>
            <person name="Merkel B.J."/>
            <person name="Hornburger P."/>
            <person name="Mueller R.-W."/>
            <person name="Bruemmer F."/>
            <person name="Labrenz M."/>
            <person name="Spormann A.M."/>
            <person name="Op den Camp H."/>
            <person name="Overmann J."/>
            <person name="Amann R."/>
            <person name="Jetten M.S.M."/>
            <person name="Mascher T."/>
            <person name="Medema M.H."/>
            <person name="Devos D.P."/>
            <person name="Kaster A.-K."/>
            <person name="Ovreas L."/>
            <person name="Rohde M."/>
            <person name="Galperin M.Y."/>
            <person name="Jogler C."/>
        </authorList>
    </citation>
    <scope>NUCLEOTIDE SEQUENCE [LARGE SCALE GENOMIC DNA]</scope>
    <source>
        <strain evidence="2 3">Pla133</strain>
    </source>
</reference>
<feature type="chain" id="PRO_5022141267" description="Alginate export domain-containing protein" evidence="1">
    <location>
        <begin position="22"/>
        <end position="330"/>
    </location>
</feature>
<evidence type="ECO:0000256" key="1">
    <source>
        <dbReference type="SAM" id="SignalP"/>
    </source>
</evidence>
<dbReference type="KEGG" id="pbap:Pla133_14710"/>
<keyword evidence="1" id="KW-0732">Signal</keyword>
<dbReference type="RefSeq" id="WP_145064214.1">
    <property type="nucleotide sequence ID" value="NZ_CP036287.1"/>
</dbReference>
<dbReference type="EMBL" id="CP036287">
    <property type="protein sequence ID" value="QDU66400.1"/>
    <property type="molecule type" value="Genomic_DNA"/>
</dbReference>
<accession>A0A518BHE0</accession>
<feature type="signal peptide" evidence="1">
    <location>
        <begin position="1"/>
        <end position="21"/>
    </location>
</feature>
<dbReference type="AlphaFoldDB" id="A0A518BHE0"/>
<evidence type="ECO:0008006" key="4">
    <source>
        <dbReference type="Google" id="ProtNLM"/>
    </source>
</evidence>
<evidence type="ECO:0000313" key="2">
    <source>
        <dbReference type="EMBL" id="QDU66400.1"/>
    </source>
</evidence>